<name>A0A7Z7AXL9_9EURY</name>
<sequence length="348" mass="40589">MSSSYDNYLGGKLHYGFDKAVETINKTIDDTDPAKKLNVAILSLPYGGKSQLLEDIIYTHPSHTVRTNFSSVLKKRSDIPLPEKKEKIMIFDNCHYLYTRKIGGFDIIEDFLNRMLLQDNRICITTWNIHSWNYLDQVLNISKYFSLQIAIPSLEKDEMKDFLISDNSDIEFINDTQKEEKKIIEISKRPVLEKITKSKFHFYSIHVDYSHLFSLLKRNKDESPESIILREITKLSYGNPGLAKKIWVKWLDNNKIKVSTTSNAYVNIDLDDTGQFILAQIMSYGHITKDEISDIISWDCSDNSTEIDKVLFQLSDMDFIVRDDDNYSIKPEKMYSVITYLKNIRQVW</sequence>
<organism evidence="1 2">
    <name type="scientific">Methanolobus vulcani</name>
    <dbReference type="NCBI Taxonomy" id="38026"/>
    <lineage>
        <taxon>Archaea</taxon>
        <taxon>Methanobacteriati</taxon>
        <taxon>Methanobacteriota</taxon>
        <taxon>Stenosarchaea group</taxon>
        <taxon>Methanomicrobia</taxon>
        <taxon>Methanosarcinales</taxon>
        <taxon>Methanosarcinaceae</taxon>
        <taxon>Methanolobus</taxon>
    </lineage>
</organism>
<comment type="caution">
    <text evidence="1">The sequence shown here is derived from an EMBL/GenBank/DDBJ whole genome shotgun (WGS) entry which is preliminary data.</text>
</comment>
<reference evidence="1 2" key="1">
    <citation type="submission" date="2016-10" db="EMBL/GenBank/DDBJ databases">
        <authorList>
            <person name="Varghese N."/>
            <person name="Submissions S."/>
        </authorList>
    </citation>
    <scope>NUCLEOTIDE SEQUENCE [LARGE SCALE GENOMIC DNA]</scope>
    <source>
        <strain evidence="1 2">PL 12/M</strain>
    </source>
</reference>
<protein>
    <submittedName>
        <fullName evidence="1">Uncharacterized protein</fullName>
    </submittedName>
</protein>
<dbReference type="EMBL" id="FNCA01000001">
    <property type="protein sequence ID" value="SDF32104.1"/>
    <property type="molecule type" value="Genomic_DNA"/>
</dbReference>
<accession>A0A7Z7AXL9</accession>
<proteinExistence type="predicted"/>
<dbReference type="AlphaFoldDB" id="A0A7Z7AXL9"/>
<evidence type="ECO:0000313" key="1">
    <source>
        <dbReference type="EMBL" id="SDF32104.1"/>
    </source>
</evidence>
<evidence type="ECO:0000313" key="2">
    <source>
        <dbReference type="Proteomes" id="UP000199259"/>
    </source>
</evidence>
<keyword evidence="2" id="KW-1185">Reference proteome</keyword>
<gene>
    <name evidence="1" type="ORF">SAMN04488589_0340</name>
</gene>
<dbReference type="Proteomes" id="UP000199259">
    <property type="component" value="Unassembled WGS sequence"/>
</dbReference>